<dbReference type="CTD" id="41710"/>
<dbReference type="Gene3D" id="2.60.40.770">
    <property type="match status" value="1"/>
</dbReference>
<dbReference type="GO" id="GO:0032934">
    <property type="term" value="F:sterol binding"/>
    <property type="evidence" value="ECO:0007669"/>
    <property type="project" value="InterPro"/>
</dbReference>
<dbReference type="Pfam" id="PF02221">
    <property type="entry name" value="E1_DerP2_DerF2"/>
    <property type="match status" value="1"/>
</dbReference>
<feature type="chain" id="PRO_5027848203" evidence="6">
    <location>
        <begin position="24"/>
        <end position="182"/>
    </location>
</feature>
<keyword evidence="8" id="KW-1185">Reference proteome</keyword>
<gene>
    <name evidence="9" type="primary">LOC117644138</name>
</gene>
<keyword evidence="4 6" id="KW-0732">Signal</keyword>
<dbReference type="CDD" id="cd00916">
    <property type="entry name" value="Npc2_like"/>
    <property type="match status" value="1"/>
</dbReference>
<sequence length="182" mass="19554">MNALAVFALAALAAVLAVQVAAAAEQAKPAPVEVEICGVEAAKRKAKAAAGDDADIKDKENIAISNCVKAPCRLRRKTTTHVEFKFTPDTEVKTLKTEVNAKILGIPFPFIGVDNTNACGGIFLADGTKASCPLKAGQEYLYRNKFDILEIYPKVKVLVHWALVNQNGERILCFNVPAKITS</sequence>
<dbReference type="InterPro" id="IPR014756">
    <property type="entry name" value="Ig_E-set"/>
</dbReference>
<protein>
    <submittedName>
        <fullName evidence="9">NPC intracellular cholesterol transporter 2 homolog a</fullName>
    </submittedName>
</protein>
<dbReference type="InParanoid" id="A0A6P8YQP0"/>
<keyword evidence="3" id="KW-0964">Secreted</keyword>
<name>A0A6P8YQP0_THRPL</name>
<dbReference type="InterPro" id="IPR033916">
    <property type="entry name" value="ML_Npc2-like"/>
</dbReference>
<evidence type="ECO:0000313" key="8">
    <source>
        <dbReference type="Proteomes" id="UP000515158"/>
    </source>
</evidence>
<comment type="similarity">
    <text evidence="2">Belongs to the NPC2 family.</text>
</comment>
<keyword evidence="5" id="KW-1015">Disulfide bond</keyword>
<dbReference type="AlphaFoldDB" id="A0A6P8YQP0"/>
<dbReference type="GO" id="GO:0032367">
    <property type="term" value="P:intracellular cholesterol transport"/>
    <property type="evidence" value="ECO:0007669"/>
    <property type="project" value="InterPro"/>
</dbReference>
<evidence type="ECO:0000256" key="1">
    <source>
        <dbReference type="ARBA" id="ARBA00004613"/>
    </source>
</evidence>
<dbReference type="PANTHER" id="PTHR11306:SF68">
    <property type="entry name" value="NPC INTRACELLULAR CHOLESTEROL TRANSPORTER 2"/>
    <property type="match status" value="1"/>
</dbReference>
<dbReference type="OrthoDB" id="6332846at2759"/>
<comment type="subcellular location">
    <subcellularLocation>
        <location evidence="1">Secreted</location>
    </subcellularLocation>
</comment>
<accession>A0A6P8YQP0</accession>
<feature type="domain" description="MD-2-related lipid-recognition" evidence="7">
    <location>
        <begin position="34"/>
        <end position="178"/>
    </location>
</feature>
<proteinExistence type="inferred from homology"/>
<dbReference type="GeneID" id="117644138"/>
<evidence type="ECO:0000256" key="6">
    <source>
        <dbReference type="SAM" id="SignalP"/>
    </source>
</evidence>
<dbReference type="Proteomes" id="UP000515158">
    <property type="component" value="Unplaced"/>
</dbReference>
<reference evidence="9" key="1">
    <citation type="submission" date="2025-08" db="UniProtKB">
        <authorList>
            <consortium name="RefSeq"/>
        </authorList>
    </citation>
    <scope>IDENTIFICATION</scope>
    <source>
        <tissue evidence="9">Total insect</tissue>
    </source>
</reference>
<feature type="signal peptide" evidence="6">
    <location>
        <begin position="1"/>
        <end position="23"/>
    </location>
</feature>
<dbReference type="InterPro" id="IPR003172">
    <property type="entry name" value="ML_dom"/>
</dbReference>
<evidence type="ECO:0000259" key="7">
    <source>
        <dbReference type="SMART" id="SM00737"/>
    </source>
</evidence>
<dbReference type="InterPro" id="IPR039670">
    <property type="entry name" value="NPC2-like"/>
</dbReference>
<evidence type="ECO:0000313" key="9">
    <source>
        <dbReference type="RefSeq" id="XP_034239271.1"/>
    </source>
</evidence>
<organism evidence="9">
    <name type="scientific">Thrips palmi</name>
    <name type="common">Melon thrips</name>
    <dbReference type="NCBI Taxonomy" id="161013"/>
    <lineage>
        <taxon>Eukaryota</taxon>
        <taxon>Metazoa</taxon>
        <taxon>Ecdysozoa</taxon>
        <taxon>Arthropoda</taxon>
        <taxon>Hexapoda</taxon>
        <taxon>Insecta</taxon>
        <taxon>Pterygota</taxon>
        <taxon>Neoptera</taxon>
        <taxon>Paraneoptera</taxon>
        <taxon>Thysanoptera</taxon>
        <taxon>Terebrantia</taxon>
        <taxon>Thripoidea</taxon>
        <taxon>Thripidae</taxon>
        <taxon>Thrips</taxon>
    </lineage>
</organism>
<dbReference type="FunCoup" id="A0A6P8YQP0">
    <property type="interactions" value="139"/>
</dbReference>
<evidence type="ECO:0000256" key="3">
    <source>
        <dbReference type="ARBA" id="ARBA00022525"/>
    </source>
</evidence>
<dbReference type="SUPFAM" id="SSF81296">
    <property type="entry name" value="E set domains"/>
    <property type="match status" value="1"/>
</dbReference>
<dbReference type="GO" id="GO:0005576">
    <property type="term" value="C:extracellular region"/>
    <property type="evidence" value="ECO:0007669"/>
    <property type="project" value="UniProtKB-SubCell"/>
</dbReference>
<evidence type="ECO:0000256" key="5">
    <source>
        <dbReference type="ARBA" id="ARBA00023157"/>
    </source>
</evidence>
<dbReference type="FunFam" id="2.60.40.770:FF:000001">
    <property type="entry name" value="NPC intracellular cholesterol transporter 2"/>
    <property type="match status" value="1"/>
</dbReference>
<evidence type="ECO:0000256" key="4">
    <source>
        <dbReference type="ARBA" id="ARBA00022729"/>
    </source>
</evidence>
<dbReference type="SMART" id="SM00737">
    <property type="entry name" value="ML"/>
    <property type="match status" value="1"/>
</dbReference>
<dbReference type="KEGG" id="tpal:117644138"/>
<dbReference type="RefSeq" id="XP_034239271.1">
    <property type="nucleotide sequence ID" value="XM_034383380.1"/>
</dbReference>
<dbReference type="PANTHER" id="PTHR11306">
    <property type="entry name" value="NIEMANN PICK TYPE C2 PROTEIN NPC2-RELATED"/>
    <property type="match status" value="1"/>
</dbReference>
<evidence type="ECO:0000256" key="2">
    <source>
        <dbReference type="ARBA" id="ARBA00006370"/>
    </source>
</evidence>